<evidence type="ECO:0000259" key="2">
    <source>
        <dbReference type="PROSITE" id="PS50800"/>
    </source>
</evidence>
<dbReference type="EMBL" id="CAKKNE010000002">
    <property type="protein sequence ID" value="CAH0368919.1"/>
    <property type="molecule type" value="Genomic_DNA"/>
</dbReference>
<feature type="domain" description="SAP" evidence="2">
    <location>
        <begin position="497"/>
        <end position="531"/>
    </location>
</feature>
<dbReference type="GO" id="GO:0050660">
    <property type="term" value="F:flavin adenine dinucleotide binding"/>
    <property type="evidence" value="ECO:0007669"/>
    <property type="project" value="TreeGrafter"/>
</dbReference>
<dbReference type="InterPro" id="IPR003034">
    <property type="entry name" value="SAP_dom"/>
</dbReference>
<protein>
    <recommendedName>
        <fullName evidence="2">SAP domain-containing protein</fullName>
    </recommendedName>
</protein>
<accession>A0A8J2WVG9</accession>
<dbReference type="SUPFAM" id="SSF68906">
    <property type="entry name" value="SAP domain"/>
    <property type="match status" value="1"/>
</dbReference>
<name>A0A8J2WVG9_9STRA</name>
<dbReference type="Gene3D" id="3.50.50.60">
    <property type="entry name" value="FAD/NAD(P)-binding domain"/>
    <property type="match status" value="3"/>
</dbReference>
<evidence type="ECO:0000313" key="3">
    <source>
        <dbReference type="EMBL" id="CAH0368919.1"/>
    </source>
</evidence>
<proteinExistence type="predicted"/>
<dbReference type="Pfam" id="PF02037">
    <property type="entry name" value="SAP"/>
    <property type="match status" value="1"/>
</dbReference>
<dbReference type="SUPFAM" id="SSF51905">
    <property type="entry name" value="FAD/NAD(P)-binding domain"/>
    <property type="match status" value="1"/>
</dbReference>
<sequence>MSNGAATQMNEIMQAGLNKAADLLDKEEFDEAAKAADDVLLGARLSVLSKCALLRGRAILGPLMKRLEDDNETDPTETEFREAWVMFQLALRFVPENEEAQEGLKLLSGVVSDLPEEEVTFEPNHGEDLDVIIVGAGASGIGVALMLTGLFGLEPDRVLLVDRGNVGETFRKWPKEMRFISPSFNSQGWTQSFDLNSVAYGTSPAFTLHAEHPTGNQYADYLEALAETNELNVKTDTEVVSVKPFDDGFDMDAQTLSEQKAGFEVEVRPAKGGVSTKLRSRFVVWAAGEFQYPRAMTEPLFPGSELCRHNSSVRSWSDLAGDDFVVIGGYESGMDAASNLSQCGKRCTVVSSTACWDVSTEDPSTELAPYTSMRIRQACASPNPPRLLAPLRVTSVEKDDDQYVVKATWGAPVVHEGGERREPVQSADMVAELAKLNQTEGTEFILKTPQPPLLCAGFAGSVKLGVAKDLFAWGDPAKEQGFEDLPVFDAESARKEAKGMKVAQLREELKAMGQPTEGTKPELIERLVSAHQAEADSEDEAMEEAKGCAEGAPLLNKLDESTTTPGLFLVGPAVRHGDLSFCFVYKFRQRFGIVADAIAKGLGRETAAAVDAARDMNMYLDDFECCKAACGEAC</sequence>
<dbReference type="GO" id="GO:0004497">
    <property type="term" value="F:monooxygenase activity"/>
    <property type="evidence" value="ECO:0007669"/>
    <property type="project" value="TreeGrafter"/>
</dbReference>
<comment type="caution">
    <text evidence="3">The sequence shown here is derived from an EMBL/GenBank/DDBJ whole genome shotgun (WGS) entry which is preliminary data.</text>
</comment>
<organism evidence="3 4">
    <name type="scientific">Pelagomonas calceolata</name>
    <dbReference type="NCBI Taxonomy" id="35677"/>
    <lineage>
        <taxon>Eukaryota</taxon>
        <taxon>Sar</taxon>
        <taxon>Stramenopiles</taxon>
        <taxon>Ochrophyta</taxon>
        <taxon>Pelagophyceae</taxon>
        <taxon>Pelagomonadales</taxon>
        <taxon>Pelagomonadaceae</taxon>
        <taxon>Pelagomonas</taxon>
    </lineage>
</organism>
<gene>
    <name evidence="3" type="ORF">PECAL_2P20200</name>
</gene>
<dbReference type="Pfam" id="PF13738">
    <property type="entry name" value="Pyr_redox_3"/>
    <property type="match status" value="1"/>
</dbReference>
<dbReference type="Proteomes" id="UP000789595">
    <property type="component" value="Unassembled WGS sequence"/>
</dbReference>
<dbReference type="PROSITE" id="PS50800">
    <property type="entry name" value="SAP"/>
    <property type="match status" value="1"/>
</dbReference>
<dbReference type="InterPro" id="IPR036361">
    <property type="entry name" value="SAP_dom_sf"/>
</dbReference>
<dbReference type="SMART" id="SM00513">
    <property type="entry name" value="SAP"/>
    <property type="match status" value="1"/>
</dbReference>
<dbReference type="OrthoDB" id="66881at2759"/>
<dbReference type="InterPro" id="IPR036188">
    <property type="entry name" value="FAD/NAD-bd_sf"/>
</dbReference>
<keyword evidence="4" id="KW-1185">Reference proteome</keyword>
<dbReference type="InterPro" id="IPR050982">
    <property type="entry name" value="Auxin_biosynth/cation_transpt"/>
</dbReference>
<keyword evidence="1" id="KW-0560">Oxidoreductase</keyword>
<dbReference type="PANTHER" id="PTHR43539:SF89">
    <property type="entry name" value="NAD(P)-BINDING DOMAIN-CONTAINING PROTEIN"/>
    <property type="match status" value="1"/>
</dbReference>
<dbReference type="AlphaFoldDB" id="A0A8J2WVG9"/>
<reference evidence="3" key="1">
    <citation type="submission" date="2021-11" db="EMBL/GenBank/DDBJ databases">
        <authorList>
            <consortium name="Genoscope - CEA"/>
            <person name="William W."/>
        </authorList>
    </citation>
    <scope>NUCLEOTIDE SEQUENCE</scope>
</reference>
<evidence type="ECO:0000256" key="1">
    <source>
        <dbReference type="ARBA" id="ARBA00023002"/>
    </source>
</evidence>
<dbReference type="PANTHER" id="PTHR43539">
    <property type="entry name" value="FLAVIN-BINDING MONOOXYGENASE-LIKE PROTEIN (AFU_ORTHOLOGUE AFUA_4G09220)"/>
    <property type="match status" value="1"/>
</dbReference>
<evidence type="ECO:0000313" key="4">
    <source>
        <dbReference type="Proteomes" id="UP000789595"/>
    </source>
</evidence>